<accession>A0A4R3JEP7</accession>
<dbReference type="GO" id="GO:0009253">
    <property type="term" value="P:peptidoglycan catabolic process"/>
    <property type="evidence" value="ECO:0007669"/>
    <property type="project" value="TreeGrafter"/>
</dbReference>
<dbReference type="Gene3D" id="1.10.101.10">
    <property type="entry name" value="PGBD-like superfamily/PGBD"/>
    <property type="match status" value="1"/>
</dbReference>
<dbReference type="SUPFAM" id="SSF47090">
    <property type="entry name" value="PGBD-like"/>
    <property type="match status" value="1"/>
</dbReference>
<dbReference type="Gene3D" id="1.10.530.10">
    <property type="match status" value="1"/>
</dbReference>
<feature type="domain" description="Peptidoglycan binding-like" evidence="1">
    <location>
        <begin position="375"/>
        <end position="430"/>
    </location>
</feature>
<dbReference type="InterPro" id="IPR036366">
    <property type="entry name" value="PGBDSf"/>
</dbReference>
<dbReference type="InterPro" id="IPR023346">
    <property type="entry name" value="Lysozyme-like_dom_sf"/>
</dbReference>
<evidence type="ECO:0000259" key="1">
    <source>
        <dbReference type="Pfam" id="PF01471"/>
    </source>
</evidence>
<dbReference type="Pfam" id="PF01471">
    <property type="entry name" value="PG_binding_1"/>
    <property type="match status" value="1"/>
</dbReference>
<reference evidence="3 4" key="1">
    <citation type="submission" date="2019-03" db="EMBL/GenBank/DDBJ databases">
        <title>Genomic Encyclopedia of Type Strains, Phase IV (KMG-IV): sequencing the most valuable type-strain genomes for metagenomic binning, comparative biology and taxonomic classification.</title>
        <authorList>
            <person name="Goeker M."/>
        </authorList>
    </citation>
    <scope>NUCLEOTIDE SEQUENCE [LARGE SCALE GENOMIC DNA]</scope>
    <source>
        <strain evidence="3 4">DSM 101688</strain>
    </source>
</reference>
<dbReference type="NCBIfam" id="TIGR02283">
    <property type="entry name" value="MltB_2"/>
    <property type="match status" value="1"/>
</dbReference>
<dbReference type="InterPro" id="IPR002477">
    <property type="entry name" value="Peptidoglycan-bd-like"/>
</dbReference>
<dbReference type="EMBL" id="SLZW01000002">
    <property type="protein sequence ID" value="TCS64372.1"/>
    <property type="molecule type" value="Genomic_DNA"/>
</dbReference>
<dbReference type="Gene3D" id="1.10.8.350">
    <property type="entry name" value="Bacterial muramidase"/>
    <property type="match status" value="1"/>
</dbReference>
<dbReference type="GO" id="GO:0008933">
    <property type="term" value="F:peptidoglycan lytic transglycosylase activity"/>
    <property type="evidence" value="ECO:0007669"/>
    <property type="project" value="TreeGrafter"/>
</dbReference>
<feature type="domain" description="Transglycosylase SLT" evidence="2">
    <location>
        <begin position="61"/>
        <end position="354"/>
    </location>
</feature>
<comment type="caution">
    <text evidence="3">The sequence shown here is derived from an EMBL/GenBank/DDBJ whole genome shotgun (WGS) entry which is preliminary data.</text>
</comment>
<dbReference type="AlphaFoldDB" id="A0A4R3JEP7"/>
<dbReference type="InterPro" id="IPR043426">
    <property type="entry name" value="MltB-like"/>
</dbReference>
<organism evidence="3 4">
    <name type="scientific">Varunaivibrio sulfuroxidans</name>
    <dbReference type="NCBI Taxonomy" id="1773489"/>
    <lineage>
        <taxon>Bacteria</taxon>
        <taxon>Pseudomonadati</taxon>
        <taxon>Pseudomonadota</taxon>
        <taxon>Alphaproteobacteria</taxon>
        <taxon>Rhodospirillales</taxon>
        <taxon>Magnetovibrionaceae</taxon>
        <taxon>Varunaivibrio</taxon>
    </lineage>
</organism>
<dbReference type="Proteomes" id="UP000295304">
    <property type="component" value="Unassembled WGS sequence"/>
</dbReference>
<dbReference type="Pfam" id="PF13406">
    <property type="entry name" value="SLT_2"/>
    <property type="match status" value="1"/>
</dbReference>
<dbReference type="FunFam" id="1.10.8.350:FF:000001">
    <property type="entry name" value="Lytic murein transglycosylase B"/>
    <property type="match status" value="1"/>
</dbReference>
<dbReference type="InterPro" id="IPR036365">
    <property type="entry name" value="PGBD-like_sf"/>
</dbReference>
<dbReference type="PANTHER" id="PTHR30163">
    <property type="entry name" value="MEMBRANE-BOUND LYTIC MUREIN TRANSGLYCOSYLASE B"/>
    <property type="match status" value="1"/>
</dbReference>
<dbReference type="InterPro" id="IPR031304">
    <property type="entry name" value="SLT_2"/>
</dbReference>
<gene>
    <name evidence="3" type="ORF">EDD55_102417</name>
</gene>
<dbReference type="CDD" id="cd13399">
    <property type="entry name" value="Slt35-like"/>
    <property type="match status" value="1"/>
</dbReference>
<evidence type="ECO:0000313" key="3">
    <source>
        <dbReference type="EMBL" id="TCS64372.1"/>
    </source>
</evidence>
<name>A0A4R3JEP7_9PROT</name>
<sequence>MINLRTQRILRDIFLGGVLAWCFVGALAGQARAGNDGAKTPSPSAASTSRTALQLPINKAKFETWLVGLRKEALSQGIRAGTLDSALANLSPIPRVIELDRRQPEFALTFRDYIKRLVSPERIKNGQLKYNENKSLLKKIQAKYGVQGRFLTAFWGVETDFGRLSGGYFPVIGALATLAYDGRRSAFFRAQLIDALKILDQGNIDLAHMKGSWAGAMGHFQFIPSTFMAYAVDFDGDGKRNIWSDKKDGFASAANFLSHSGWNAHQTWGREVVVPQKFDYDLTGLGVQKTLGQWQKIGVRRPGGGDLPKADMKASLVLPAGHRGPAFLVYQNFRAMMVWNRSVNYALAVGYLADRIVGLGEMYNSGPKDDVALTRTQVLRMQTLLNTLGYDVGAPDGIAGAQTRKAVANFQRQTGAIADGYPSLDVLVALNKADASKTSSGN</sequence>
<dbReference type="SUPFAM" id="SSF53955">
    <property type="entry name" value="Lysozyme-like"/>
    <property type="match status" value="1"/>
</dbReference>
<dbReference type="PANTHER" id="PTHR30163:SF8">
    <property type="entry name" value="LYTIC MUREIN TRANSGLYCOSYLASE"/>
    <property type="match status" value="1"/>
</dbReference>
<evidence type="ECO:0000313" key="4">
    <source>
        <dbReference type="Proteomes" id="UP000295304"/>
    </source>
</evidence>
<keyword evidence="4" id="KW-1185">Reference proteome</keyword>
<proteinExistence type="predicted"/>
<dbReference type="InterPro" id="IPR011970">
    <property type="entry name" value="MltB_2"/>
</dbReference>
<evidence type="ECO:0000259" key="2">
    <source>
        <dbReference type="Pfam" id="PF13406"/>
    </source>
</evidence>
<protein>
    <submittedName>
        <fullName evidence="3">Membrane-bound lytic murein transglycosylase B</fullName>
    </submittedName>
</protein>